<accession>A0ABQ9GC96</accession>
<gene>
    <name evidence="2" type="ORF">PR048_029046</name>
</gene>
<keyword evidence="3" id="KW-1185">Reference proteome</keyword>
<comment type="caution">
    <text evidence="2">The sequence shown here is derived from an EMBL/GenBank/DDBJ whole genome shotgun (WGS) entry which is preliminary data.</text>
</comment>
<name>A0ABQ9GC96_9NEOP</name>
<feature type="compositionally biased region" description="Pro residues" evidence="1">
    <location>
        <begin position="111"/>
        <end position="122"/>
    </location>
</feature>
<organism evidence="2 3">
    <name type="scientific">Dryococelus australis</name>
    <dbReference type="NCBI Taxonomy" id="614101"/>
    <lineage>
        <taxon>Eukaryota</taxon>
        <taxon>Metazoa</taxon>
        <taxon>Ecdysozoa</taxon>
        <taxon>Arthropoda</taxon>
        <taxon>Hexapoda</taxon>
        <taxon>Insecta</taxon>
        <taxon>Pterygota</taxon>
        <taxon>Neoptera</taxon>
        <taxon>Polyneoptera</taxon>
        <taxon>Phasmatodea</taxon>
        <taxon>Verophasmatodea</taxon>
        <taxon>Anareolatae</taxon>
        <taxon>Phasmatidae</taxon>
        <taxon>Eurycanthinae</taxon>
        <taxon>Dryococelus</taxon>
    </lineage>
</organism>
<feature type="compositionally biased region" description="Polar residues" evidence="1">
    <location>
        <begin position="31"/>
        <end position="43"/>
    </location>
</feature>
<dbReference type="Proteomes" id="UP001159363">
    <property type="component" value="Chromosome 12"/>
</dbReference>
<feature type="region of interest" description="Disordered" evidence="1">
    <location>
        <begin position="1"/>
        <end position="122"/>
    </location>
</feature>
<dbReference type="EMBL" id="JARBHB010000013">
    <property type="protein sequence ID" value="KAJ8870035.1"/>
    <property type="molecule type" value="Genomic_DNA"/>
</dbReference>
<evidence type="ECO:0000313" key="2">
    <source>
        <dbReference type="EMBL" id="KAJ8870035.1"/>
    </source>
</evidence>
<proteinExistence type="predicted"/>
<sequence>MWVIEVRMEQSRNKGQGKREIPTKIRRPAASSGTTPTYENSGVSRADEGEARRVWSSAGMQRRGKREIPEKTRRPAASSGTIHTCENPVATPPGTEPSSPWRDASSLTTTLPPPPPIGSLAQ</sequence>
<reference evidence="2 3" key="1">
    <citation type="submission" date="2023-02" db="EMBL/GenBank/DDBJ databases">
        <title>LHISI_Scaffold_Assembly.</title>
        <authorList>
            <person name="Stuart O.P."/>
            <person name="Cleave R."/>
            <person name="Magrath M.J.L."/>
            <person name="Mikheyev A.S."/>
        </authorList>
    </citation>
    <scope>NUCLEOTIDE SEQUENCE [LARGE SCALE GENOMIC DNA]</scope>
    <source>
        <strain evidence="2">Daus_M_001</strain>
        <tissue evidence="2">Leg muscle</tissue>
    </source>
</reference>
<feature type="compositionally biased region" description="Basic and acidic residues" evidence="1">
    <location>
        <begin position="1"/>
        <end position="23"/>
    </location>
</feature>
<protein>
    <submittedName>
        <fullName evidence="2">Uncharacterized protein</fullName>
    </submittedName>
</protein>
<evidence type="ECO:0000313" key="3">
    <source>
        <dbReference type="Proteomes" id="UP001159363"/>
    </source>
</evidence>
<evidence type="ECO:0000256" key="1">
    <source>
        <dbReference type="SAM" id="MobiDB-lite"/>
    </source>
</evidence>